<dbReference type="RefSeq" id="WP_228849482.1">
    <property type="nucleotide sequence ID" value="NZ_JADCKQ010000011.1"/>
</dbReference>
<sequence>MRSKNRCWSMTANSTKQAGNEQVRPSVPLPARKVKMQSRHKFLIWSFMLVVQLPVGLLALYLGVFATPQFASSMSFSIRSEEFANPFDALSGLGELSSGTSSDAQIVFDFIRSQKIVRTIDEQLGLRALYSAPDNDPVFTISPDVPVEKLVQHWHSMVQINLDKGSGIVRVKAFAFSPEDARRINHNILQQSQELVDQLSFLARQDAIGYAQEDLESARERLKVARQELSEFRSSARIIDPTIAVQSQGGVSAALQQQLADAWIELDLLTAATTREDDPRLTQLRRRVAAIEGRLEEERQALAGSANSGMVEIVGRFEALLVEREFAEQAFVSAAAAFDVARADAGRRTKYLAVHIEPTLSDTALYPRSWVIIPIAFALLLLSWAVAIMVAYSIRDRG</sequence>
<dbReference type="Proteomes" id="UP000640583">
    <property type="component" value="Unassembled WGS sequence"/>
</dbReference>
<evidence type="ECO:0000256" key="2">
    <source>
        <dbReference type="SAM" id="MobiDB-lite"/>
    </source>
</evidence>
<dbReference type="InterPro" id="IPR050445">
    <property type="entry name" value="Bact_polysacc_biosynth/exp"/>
</dbReference>
<dbReference type="PANTHER" id="PTHR32309:SF13">
    <property type="entry name" value="FERRIC ENTEROBACTIN TRANSPORT PROTEIN FEPE"/>
    <property type="match status" value="1"/>
</dbReference>
<gene>
    <name evidence="4" type="ORF">H1D41_13880</name>
</gene>
<feature type="region of interest" description="Disordered" evidence="2">
    <location>
        <begin position="1"/>
        <end position="22"/>
    </location>
</feature>
<feature type="transmembrane region" description="Helical" evidence="3">
    <location>
        <begin position="42"/>
        <end position="66"/>
    </location>
</feature>
<comment type="caution">
    <text evidence="4">The sequence shown here is derived from an EMBL/GenBank/DDBJ whole genome shotgun (WGS) entry which is preliminary data.</text>
</comment>
<keyword evidence="4" id="KW-0813">Transport</keyword>
<reference evidence="4" key="1">
    <citation type="submission" date="2020-10" db="EMBL/GenBank/DDBJ databases">
        <title>Paenihalocynthiibacter styelae gen. nov., sp. nov., isolated from stalked sea squirt Styela clava.</title>
        <authorList>
            <person name="Kim Y.-O."/>
            <person name="Yoon J.-H."/>
        </authorList>
    </citation>
    <scope>NUCLEOTIDE SEQUENCE</scope>
    <source>
        <strain evidence="4">MYP1-1</strain>
    </source>
</reference>
<name>A0A8J7IPJ9_9RHOB</name>
<evidence type="ECO:0000313" key="5">
    <source>
        <dbReference type="Proteomes" id="UP000640583"/>
    </source>
</evidence>
<keyword evidence="4" id="KW-0762">Sugar transport</keyword>
<keyword evidence="1" id="KW-0175">Coiled coil</keyword>
<dbReference type="GO" id="GO:0004713">
    <property type="term" value="F:protein tyrosine kinase activity"/>
    <property type="evidence" value="ECO:0007669"/>
    <property type="project" value="TreeGrafter"/>
</dbReference>
<keyword evidence="3" id="KW-1133">Transmembrane helix</keyword>
<proteinExistence type="predicted"/>
<feature type="compositionally biased region" description="Polar residues" evidence="2">
    <location>
        <begin position="1"/>
        <end position="20"/>
    </location>
</feature>
<protein>
    <submittedName>
        <fullName evidence="4">Sugar transporter</fullName>
    </submittedName>
</protein>
<dbReference type="PANTHER" id="PTHR32309">
    <property type="entry name" value="TYROSINE-PROTEIN KINASE"/>
    <property type="match status" value="1"/>
</dbReference>
<feature type="coiled-coil region" evidence="1">
    <location>
        <begin position="208"/>
        <end position="235"/>
    </location>
</feature>
<dbReference type="GO" id="GO:0005886">
    <property type="term" value="C:plasma membrane"/>
    <property type="evidence" value="ECO:0007669"/>
    <property type="project" value="TreeGrafter"/>
</dbReference>
<keyword evidence="5" id="KW-1185">Reference proteome</keyword>
<dbReference type="EMBL" id="JADCKQ010000011">
    <property type="protein sequence ID" value="MBI1494731.1"/>
    <property type="molecule type" value="Genomic_DNA"/>
</dbReference>
<feature type="transmembrane region" description="Helical" evidence="3">
    <location>
        <begin position="370"/>
        <end position="394"/>
    </location>
</feature>
<accession>A0A8J7IPJ9</accession>
<keyword evidence="3" id="KW-0812">Transmembrane</keyword>
<organism evidence="4 5">
    <name type="scientific">Halocynthiibacter styelae</name>
    <dbReference type="NCBI Taxonomy" id="2761955"/>
    <lineage>
        <taxon>Bacteria</taxon>
        <taxon>Pseudomonadati</taxon>
        <taxon>Pseudomonadota</taxon>
        <taxon>Alphaproteobacteria</taxon>
        <taxon>Rhodobacterales</taxon>
        <taxon>Paracoccaceae</taxon>
        <taxon>Halocynthiibacter</taxon>
    </lineage>
</organism>
<evidence type="ECO:0000256" key="1">
    <source>
        <dbReference type="SAM" id="Coils"/>
    </source>
</evidence>
<evidence type="ECO:0000313" key="4">
    <source>
        <dbReference type="EMBL" id="MBI1494731.1"/>
    </source>
</evidence>
<dbReference type="AlphaFoldDB" id="A0A8J7IPJ9"/>
<keyword evidence="3" id="KW-0472">Membrane</keyword>
<evidence type="ECO:0000256" key="3">
    <source>
        <dbReference type="SAM" id="Phobius"/>
    </source>
</evidence>